<evidence type="ECO:0000256" key="1">
    <source>
        <dbReference type="ARBA" id="ARBA00023098"/>
    </source>
</evidence>
<feature type="coiled-coil region" evidence="3">
    <location>
        <begin position="335"/>
        <end position="362"/>
    </location>
</feature>
<evidence type="ECO:0000259" key="4">
    <source>
        <dbReference type="PROSITE" id="PS51635"/>
    </source>
</evidence>
<dbReference type="AlphaFoldDB" id="A0A6P4Z141"/>
<evidence type="ECO:0000313" key="6">
    <source>
        <dbReference type="RefSeq" id="XP_019630243.1"/>
    </source>
</evidence>
<dbReference type="OrthoDB" id="9995610at2759"/>
<evidence type="ECO:0000256" key="3">
    <source>
        <dbReference type="SAM" id="Coils"/>
    </source>
</evidence>
<feature type="short sequence motif" description="GXSXG" evidence="2">
    <location>
        <begin position="52"/>
        <end position="56"/>
    </location>
</feature>
<evidence type="ECO:0000256" key="2">
    <source>
        <dbReference type="PROSITE-ProRule" id="PRU01161"/>
    </source>
</evidence>
<feature type="active site" description="Nucleophile" evidence="2">
    <location>
        <position position="54"/>
    </location>
</feature>
<dbReference type="Gene3D" id="3.40.1090.10">
    <property type="entry name" value="Cytosolic phospholipase A2 catalytic domain"/>
    <property type="match status" value="2"/>
</dbReference>
<dbReference type="SUPFAM" id="SSF52151">
    <property type="entry name" value="FabD/lysophospholipase-like"/>
    <property type="match status" value="1"/>
</dbReference>
<dbReference type="GO" id="GO:0016787">
    <property type="term" value="F:hydrolase activity"/>
    <property type="evidence" value="ECO:0007669"/>
    <property type="project" value="UniProtKB-UniRule"/>
</dbReference>
<dbReference type="Proteomes" id="UP000515135">
    <property type="component" value="Unplaced"/>
</dbReference>
<sequence>MPDVDGSHFRKYIFPFENLVLEGGGAKGMAYVGALKVLEDAGILRNIKRFGGTSAGSITAGFLAVGMSPQDILDKSNENLKDILLRGSPCYLCGKCKYLWNLYNLCYHYGAYPATYFVDWYGKAIEEHLQKVKNRRQRSGEGNPDEFDNLNGDITFAQVYNAFGKELCTVSYETEFQTEVYSHVKTSPLLEIREAVRMSMSIPVYFEAYKPAVGDIQPPVRHIDGGVSANYPIYCFEGWWLSMDQGNTFCQQLSGIDGHALKQNFLPDGSRQHFQVEGSAKEKERIHKKTIGACLFSDTSLEGRFQPQFNDRLDHYLRAHPDYQRLLQRPNTKFANEYRRKIERLQEDRTKFKKKLEKDLQVEDKIEEVVRAYPDLAKMRQLFDSMFTAQDVIQMYGKDDKDAAFKMLFLNHKNEPTTTLAHNIYRNQKYLQEAKNKCLKGTFADKPTEFYAQLEEFMRKNRPMEEYDVGRSIGINVDYITTFDFGLATEDEEFLMAH</sequence>
<feature type="active site" description="Proton acceptor" evidence="2">
    <location>
        <position position="224"/>
    </location>
</feature>
<organism evidence="5 6">
    <name type="scientific">Branchiostoma belcheri</name>
    <name type="common">Amphioxus</name>
    <dbReference type="NCBI Taxonomy" id="7741"/>
    <lineage>
        <taxon>Eukaryota</taxon>
        <taxon>Metazoa</taxon>
        <taxon>Chordata</taxon>
        <taxon>Cephalochordata</taxon>
        <taxon>Leptocardii</taxon>
        <taxon>Amphioxiformes</taxon>
        <taxon>Branchiostomatidae</taxon>
        <taxon>Branchiostoma</taxon>
    </lineage>
</organism>
<evidence type="ECO:0000313" key="5">
    <source>
        <dbReference type="Proteomes" id="UP000515135"/>
    </source>
</evidence>
<dbReference type="PANTHER" id="PTHR46394">
    <property type="entry name" value="ANNEXIN"/>
    <property type="match status" value="1"/>
</dbReference>
<feature type="short sequence motif" description="GXGXXG" evidence="2">
    <location>
        <begin position="23"/>
        <end position="28"/>
    </location>
</feature>
<keyword evidence="2" id="KW-0442">Lipid degradation</keyword>
<feature type="short sequence motif" description="DGA/G" evidence="2">
    <location>
        <begin position="224"/>
        <end position="226"/>
    </location>
</feature>
<dbReference type="InterPro" id="IPR016035">
    <property type="entry name" value="Acyl_Trfase/lysoPLipase"/>
</dbReference>
<dbReference type="PROSITE" id="PS51635">
    <property type="entry name" value="PNPLA"/>
    <property type="match status" value="1"/>
</dbReference>
<dbReference type="InterPro" id="IPR052580">
    <property type="entry name" value="Lipid_Hydrolase"/>
</dbReference>
<dbReference type="Pfam" id="PF01734">
    <property type="entry name" value="Patatin"/>
    <property type="match status" value="1"/>
</dbReference>
<reference evidence="6" key="1">
    <citation type="submission" date="2025-08" db="UniProtKB">
        <authorList>
            <consortium name="RefSeq"/>
        </authorList>
    </citation>
    <scope>IDENTIFICATION</scope>
    <source>
        <tissue evidence="6">Gonad</tissue>
    </source>
</reference>
<dbReference type="KEGG" id="bbel:109474380"/>
<name>A0A6P4Z141_BRABE</name>
<dbReference type="PANTHER" id="PTHR46394:SF1">
    <property type="entry name" value="PNPLA DOMAIN-CONTAINING PROTEIN"/>
    <property type="match status" value="1"/>
</dbReference>
<dbReference type="RefSeq" id="XP_019630243.1">
    <property type="nucleotide sequence ID" value="XM_019774684.1"/>
</dbReference>
<keyword evidence="2" id="KW-0378">Hydrolase</keyword>
<gene>
    <name evidence="6" type="primary">LOC109474380</name>
</gene>
<dbReference type="CDD" id="cd07207">
    <property type="entry name" value="Pat_ExoU_VipD_like"/>
    <property type="match status" value="1"/>
</dbReference>
<dbReference type="GeneID" id="109474380"/>
<dbReference type="InterPro" id="IPR002641">
    <property type="entry name" value="PNPLA_dom"/>
</dbReference>
<keyword evidence="3" id="KW-0175">Coiled coil</keyword>
<accession>A0A6P4Z141</accession>
<keyword evidence="1 2" id="KW-0443">Lipid metabolism</keyword>
<dbReference type="GO" id="GO:0016042">
    <property type="term" value="P:lipid catabolic process"/>
    <property type="evidence" value="ECO:0007669"/>
    <property type="project" value="UniProtKB-UniRule"/>
</dbReference>
<proteinExistence type="predicted"/>
<protein>
    <submittedName>
        <fullName evidence="6">Uncharacterized protein LOC109474380</fullName>
    </submittedName>
</protein>
<feature type="domain" description="PNPLA" evidence="4">
    <location>
        <begin position="19"/>
        <end position="237"/>
    </location>
</feature>
<keyword evidence="5" id="KW-1185">Reference proteome</keyword>